<feature type="transmembrane region" description="Helical" evidence="1">
    <location>
        <begin position="20"/>
        <end position="39"/>
    </location>
</feature>
<name>C8X8V7_NAKMY</name>
<feature type="transmembrane region" description="Helical" evidence="1">
    <location>
        <begin position="180"/>
        <end position="201"/>
    </location>
</feature>
<keyword evidence="1" id="KW-0812">Transmembrane</keyword>
<organism evidence="2 3">
    <name type="scientific">Nakamurella multipartita (strain ATCC 700099 / DSM 44233 / CIP 104796 / JCM 9543 / NBRC 105858 / Y-104)</name>
    <name type="common">Microsphaera multipartita</name>
    <dbReference type="NCBI Taxonomy" id="479431"/>
    <lineage>
        <taxon>Bacteria</taxon>
        <taxon>Bacillati</taxon>
        <taxon>Actinomycetota</taxon>
        <taxon>Actinomycetes</taxon>
        <taxon>Nakamurellales</taxon>
        <taxon>Nakamurellaceae</taxon>
        <taxon>Nakamurella</taxon>
    </lineage>
</organism>
<dbReference type="NCBIfam" id="NF038065">
    <property type="entry name" value="Pr6Pr"/>
    <property type="match status" value="1"/>
</dbReference>
<dbReference type="EMBL" id="CP001737">
    <property type="protein sequence ID" value="ACV81055.1"/>
    <property type="molecule type" value="Genomic_DNA"/>
</dbReference>
<dbReference type="HOGENOM" id="CLU_1359164_0_0_11"/>
<feature type="transmembrane region" description="Helical" evidence="1">
    <location>
        <begin position="112"/>
        <end position="129"/>
    </location>
</feature>
<keyword evidence="1" id="KW-0472">Membrane</keyword>
<proteinExistence type="predicted"/>
<dbReference type="STRING" id="479431.Namu_4779"/>
<feature type="transmembrane region" description="Helical" evidence="1">
    <location>
        <begin position="51"/>
        <end position="71"/>
    </location>
</feature>
<keyword evidence="3" id="KW-1185">Reference proteome</keyword>
<reference evidence="3" key="1">
    <citation type="submission" date="2009-09" db="EMBL/GenBank/DDBJ databases">
        <title>The complete genome of Nakamurella multipartita DSM 44233.</title>
        <authorList>
            <consortium name="US DOE Joint Genome Institute (JGI-PGF)"/>
            <person name="Lucas S."/>
            <person name="Copeland A."/>
            <person name="Lapidus A."/>
            <person name="Glavina del Rio T."/>
            <person name="Dalin E."/>
            <person name="Tice H."/>
            <person name="Bruce D."/>
            <person name="Goodwin L."/>
            <person name="Pitluck S."/>
            <person name="Kyrpides N."/>
            <person name="Mavromatis K."/>
            <person name="Ivanova N."/>
            <person name="Ovchinnikova G."/>
            <person name="Sims D."/>
            <person name="Meincke L."/>
            <person name="Brettin T."/>
            <person name="Detter J.C."/>
            <person name="Han C."/>
            <person name="Larimer F."/>
            <person name="Land M."/>
            <person name="Hauser L."/>
            <person name="Markowitz V."/>
            <person name="Cheng J.-F."/>
            <person name="Hugenholtz P."/>
            <person name="Woyke T."/>
            <person name="Wu D."/>
            <person name="Klenk H.-P."/>
            <person name="Eisen J.A."/>
        </authorList>
    </citation>
    <scope>NUCLEOTIDE SEQUENCE [LARGE SCALE GENOMIC DNA]</scope>
    <source>
        <strain evidence="3">ATCC 700099 / DSM 44233 / CIP 104796 / JCM 9543 / NBRC 105858 / Y-104</strain>
    </source>
</reference>
<dbReference type="RefSeq" id="WP_015749866.1">
    <property type="nucleotide sequence ID" value="NC_013235.1"/>
</dbReference>
<dbReference type="OrthoDB" id="9809977at2"/>
<dbReference type="KEGG" id="nml:Namu_4779"/>
<evidence type="ECO:0000256" key="1">
    <source>
        <dbReference type="SAM" id="Phobius"/>
    </source>
</evidence>
<feature type="transmembrane region" description="Helical" evidence="1">
    <location>
        <begin position="141"/>
        <end position="160"/>
    </location>
</feature>
<dbReference type="AlphaFoldDB" id="C8X8V7"/>
<dbReference type="Proteomes" id="UP000002218">
    <property type="component" value="Chromosome"/>
</dbReference>
<sequence>MDPAPVRSATPTDRNRALVVAWRTLIAGLAWWGLLAALGGELGQLKYFSQVTTLTVALAATAGVIGGLLAIDSPGWPHTLAWCRGASTTYAIVTAVIYQTLLSGNLSATSSLLEHAVVPALAVIDWVVFGPGPAGRRQAWWTALTWLILPICYLGVYTQVRDRTGRPLYPFLDPTAGGRFWLWVGIMLAVFTLVGFAVWAVGRLRSPARSTAPR</sequence>
<accession>C8X8V7</accession>
<evidence type="ECO:0008006" key="4">
    <source>
        <dbReference type="Google" id="ProtNLM"/>
    </source>
</evidence>
<gene>
    <name evidence="2" type="ordered locus">Namu_4779</name>
</gene>
<keyword evidence="1" id="KW-1133">Transmembrane helix</keyword>
<protein>
    <recommendedName>
        <fullName evidence="4">Integral membrane protein</fullName>
    </recommendedName>
</protein>
<evidence type="ECO:0000313" key="2">
    <source>
        <dbReference type="EMBL" id="ACV81055.1"/>
    </source>
</evidence>
<dbReference type="InParanoid" id="C8X8V7"/>
<dbReference type="InterPro" id="IPR049713">
    <property type="entry name" value="Pr6Pr-like"/>
</dbReference>
<evidence type="ECO:0000313" key="3">
    <source>
        <dbReference type="Proteomes" id="UP000002218"/>
    </source>
</evidence>
<reference evidence="2 3" key="2">
    <citation type="journal article" date="2010" name="Stand. Genomic Sci.">
        <title>Complete genome sequence of Nakamurella multipartita type strain (Y-104).</title>
        <authorList>
            <person name="Tice H."/>
            <person name="Mayilraj S."/>
            <person name="Sims D."/>
            <person name="Lapidus A."/>
            <person name="Nolan M."/>
            <person name="Lucas S."/>
            <person name="Glavina Del Rio T."/>
            <person name="Copeland A."/>
            <person name="Cheng J.F."/>
            <person name="Meincke L."/>
            <person name="Bruce D."/>
            <person name="Goodwin L."/>
            <person name="Pitluck S."/>
            <person name="Ivanova N."/>
            <person name="Mavromatis K."/>
            <person name="Ovchinnikova G."/>
            <person name="Pati A."/>
            <person name="Chen A."/>
            <person name="Palaniappan K."/>
            <person name="Land M."/>
            <person name="Hauser L."/>
            <person name="Chang Y.J."/>
            <person name="Jeffries C.D."/>
            <person name="Detter J.C."/>
            <person name="Brettin T."/>
            <person name="Rohde M."/>
            <person name="Goker M."/>
            <person name="Bristow J."/>
            <person name="Eisen J.A."/>
            <person name="Markowitz V."/>
            <person name="Hugenholtz P."/>
            <person name="Kyrpides N.C."/>
            <person name="Klenk H.P."/>
            <person name="Chen F."/>
        </authorList>
    </citation>
    <scope>NUCLEOTIDE SEQUENCE [LARGE SCALE GENOMIC DNA]</scope>
    <source>
        <strain evidence="3">ATCC 700099 / DSM 44233 / CIP 104796 / JCM 9543 / NBRC 105858 / Y-104</strain>
    </source>
</reference>